<dbReference type="PANTHER" id="PTHR42916:SF1">
    <property type="entry name" value="PROTEIN PHYLLO, CHLOROPLASTIC"/>
    <property type="match status" value="1"/>
</dbReference>
<dbReference type="SUPFAM" id="SSF51604">
    <property type="entry name" value="Enolase C-terminal domain-like"/>
    <property type="match status" value="1"/>
</dbReference>
<gene>
    <name evidence="7" type="ORF">BECKLPF1236B_GA0070989_104411</name>
</gene>
<dbReference type="InterPro" id="IPR041338">
    <property type="entry name" value="OSBS_N"/>
</dbReference>
<dbReference type="AlphaFoldDB" id="A0A450W800"/>
<evidence type="ECO:0000256" key="1">
    <source>
        <dbReference type="ARBA" id="ARBA00022428"/>
    </source>
</evidence>
<accession>A0A450W800</accession>
<evidence type="ECO:0000259" key="6">
    <source>
        <dbReference type="SMART" id="SM00922"/>
    </source>
</evidence>
<evidence type="ECO:0000313" key="7">
    <source>
        <dbReference type="EMBL" id="VFK13176.1"/>
    </source>
</evidence>
<reference evidence="7" key="1">
    <citation type="submission" date="2019-02" db="EMBL/GenBank/DDBJ databases">
        <authorList>
            <person name="Gruber-Vodicka R. H."/>
            <person name="Seah K. B. B."/>
        </authorList>
    </citation>
    <scope>NUCLEOTIDE SEQUENCE</scope>
    <source>
        <strain evidence="7">BECK_S313</strain>
    </source>
</reference>
<dbReference type="Gene3D" id="3.20.20.120">
    <property type="entry name" value="Enolase-like C-terminal domain"/>
    <property type="match status" value="1"/>
</dbReference>
<evidence type="ECO:0000256" key="5">
    <source>
        <dbReference type="NCBIfam" id="TIGR01927"/>
    </source>
</evidence>
<evidence type="ECO:0000256" key="3">
    <source>
        <dbReference type="ARBA" id="ARBA00022842"/>
    </source>
</evidence>
<dbReference type="Gene3D" id="3.30.390.10">
    <property type="entry name" value="Enolase-like, N-terminal domain"/>
    <property type="match status" value="1"/>
</dbReference>
<dbReference type="InterPro" id="IPR029065">
    <property type="entry name" value="Enolase_C-like"/>
</dbReference>
<dbReference type="PANTHER" id="PTHR42916">
    <property type="entry name" value="2-SUCCINYL-5-ENOLPYRUVYL-6-HYDROXY-3-CYCLOHEXENE-1-CARBOXYLATE SYNTHASE"/>
    <property type="match status" value="1"/>
</dbReference>
<keyword evidence="4" id="KW-0456">Lyase</keyword>
<proteinExistence type="predicted"/>
<dbReference type="EMBL" id="CAADFK010000044">
    <property type="protein sequence ID" value="VFK13176.1"/>
    <property type="molecule type" value="Genomic_DNA"/>
</dbReference>
<dbReference type="EC" id="4.2.1.113" evidence="5"/>
<dbReference type="GO" id="GO:0009063">
    <property type="term" value="P:amino acid catabolic process"/>
    <property type="evidence" value="ECO:0007669"/>
    <property type="project" value="InterPro"/>
</dbReference>
<evidence type="ECO:0000256" key="2">
    <source>
        <dbReference type="ARBA" id="ARBA00022723"/>
    </source>
</evidence>
<dbReference type="Pfam" id="PF13378">
    <property type="entry name" value="MR_MLE_C"/>
    <property type="match status" value="1"/>
</dbReference>
<keyword evidence="2" id="KW-0479">Metal-binding</keyword>
<dbReference type="SFLD" id="SFLDG00180">
    <property type="entry name" value="muconate_cycloisomerase"/>
    <property type="match status" value="1"/>
</dbReference>
<dbReference type="NCBIfam" id="TIGR01927">
    <property type="entry name" value="menC_gam_Gplu"/>
    <property type="match status" value="1"/>
</dbReference>
<dbReference type="CDD" id="cd03320">
    <property type="entry name" value="OSBS"/>
    <property type="match status" value="1"/>
</dbReference>
<dbReference type="GO" id="GO:0046872">
    <property type="term" value="F:metal ion binding"/>
    <property type="evidence" value="ECO:0007669"/>
    <property type="project" value="UniProtKB-KW"/>
</dbReference>
<evidence type="ECO:0000256" key="4">
    <source>
        <dbReference type="ARBA" id="ARBA00023239"/>
    </source>
</evidence>
<keyword evidence="3" id="KW-0460">Magnesium</keyword>
<dbReference type="InterPro" id="IPR036849">
    <property type="entry name" value="Enolase-like_C_sf"/>
</dbReference>
<dbReference type="Pfam" id="PF21508">
    <property type="entry name" value="MenC_N"/>
    <property type="match status" value="1"/>
</dbReference>
<dbReference type="GO" id="GO:0009234">
    <property type="term" value="P:menaquinone biosynthetic process"/>
    <property type="evidence" value="ECO:0007669"/>
    <property type="project" value="UniProtKB-UniRule"/>
</dbReference>
<protein>
    <recommendedName>
        <fullName evidence="5">o-succinylbenzoate synthase</fullName>
        <ecNumber evidence="5">4.2.1.113</ecNumber>
    </recommendedName>
</protein>
<dbReference type="InterPro" id="IPR013342">
    <property type="entry name" value="Mandelate_racemase_C"/>
</dbReference>
<dbReference type="SFLD" id="SFLDS00001">
    <property type="entry name" value="Enolase"/>
    <property type="match status" value="1"/>
</dbReference>
<dbReference type="SFLD" id="SFLDF00009">
    <property type="entry name" value="o-succinylbenzoate_synthase"/>
    <property type="match status" value="1"/>
</dbReference>
<keyword evidence="1" id="KW-0474">Menaquinone biosynthesis</keyword>
<dbReference type="SMART" id="SM00922">
    <property type="entry name" value="MR_MLE"/>
    <property type="match status" value="1"/>
</dbReference>
<dbReference type="SUPFAM" id="SSF54826">
    <property type="entry name" value="Enolase N-terminal domain-like"/>
    <property type="match status" value="1"/>
</dbReference>
<dbReference type="InterPro" id="IPR029017">
    <property type="entry name" value="Enolase-like_N"/>
</dbReference>
<dbReference type="GO" id="GO:0043748">
    <property type="term" value="F:O-succinylbenzoate synthase activity"/>
    <property type="evidence" value="ECO:0007669"/>
    <property type="project" value="UniProtKB-EC"/>
</dbReference>
<feature type="domain" description="Mandelate racemase/muconate lactonizing enzyme C-terminal" evidence="6">
    <location>
        <begin position="159"/>
        <end position="252"/>
    </location>
</feature>
<dbReference type="InterPro" id="IPR018110">
    <property type="entry name" value="Mandel_Rmase/mucon_lact_enz_CS"/>
</dbReference>
<name>A0A450W800_9GAMM</name>
<dbReference type="PROSITE" id="PS00909">
    <property type="entry name" value="MR_MLE_2"/>
    <property type="match status" value="1"/>
</dbReference>
<sequence>MTVSSNIPSMMSIVEGELHNNNQETRDRPIALIHDLRLYRFSFSLFPPLRLKTGELSERRGCFVRLVDREGRSGIGEAAPLPGFSKDNLEDIIAAWPRWRDGLLRGDITVRHIARDDWLFPERCPPSLAFALGCAWRDARGEFTGPVSQPVNVLLSGEPETLLQEARHWQRLGFSRFKRKVAKGDAGDAATVKALVSAVGPGRLRLDANRQWTLDTAISFARAIQGHALDYIEEPLRSPAELNRLHEATGLPLAYDETLDDLEPDMLRYAKGIEALVLKPSLYGGIARNEAWGRYARAMGLQIVMSSGFNSSLGLYHLCHLARNWGAEKTPAGLATVHFNRDEPIRSTGRLADGCLSFREAPQVNWLECELVD</sequence>
<organism evidence="7">
    <name type="scientific">Candidatus Kentrum sp. LPFa</name>
    <dbReference type="NCBI Taxonomy" id="2126335"/>
    <lineage>
        <taxon>Bacteria</taxon>
        <taxon>Pseudomonadati</taxon>
        <taxon>Pseudomonadota</taxon>
        <taxon>Gammaproteobacteria</taxon>
        <taxon>Candidatus Kentrum</taxon>
    </lineage>
</organism>